<gene>
    <name evidence="3" type="ORF">FHP25_26390</name>
</gene>
<dbReference type="Gene3D" id="3.30.479.30">
    <property type="entry name" value="Band 7 domain"/>
    <property type="match status" value="1"/>
</dbReference>
<dbReference type="RefSeq" id="WP_147849986.1">
    <property type="nucleotide sequence ID" value="NZ_VDUZ01000035.1"/>
</dbReference>
<comment type="caution">
    <text evidence="3">The sequence shown here is derived from an EMBL/GenBank/DDBJ whole genome shotgun (WGS) entry which is preliminary data.</text>
</comment>
<name>A0A5C8PFT7_9HYPH</name>
<sequence>MFGVRFLKTQPTQYVIRYRNGQRVSAGTGLSFFYFAPATSLVVVPTASGDSPFIFEETTADWQMVSIQGQLTWRIAQPERIAELMDFTLNAAGRYASEDPQKLPQRLLDRLQASLKTEIRALPLGQALAVGDALAARVGGSLGADPVVTALGLEILGFSILAIKPKPETARALEAEAREALLKRADEAIYARRNAAVEQERAIKENELRTEIAVQVKRQEIAEADMVGRITLEEKNARLVELATANARQEAEAKAHGIEALMRAAASVDPRVLEALATSGMRPEQTIAAAFRDLAGNAGKIGQLNVSPDLLGELLSRPQPA</sequence>
<organism evidence="3 4">
    <name type="scientific">Vineibacter terrae</name>
    <dbReference type="NCBI Taxonomy" id="2586908"/>
    <lineage>
        <taxon>Bacteria</taxon>
        <taxon>Pseudomonadati</taxon>
        <taxon>Pseudomonadota</taxon>
        <taxon>Alphaproteobacteria</taxon>
        <taxon>Hyphomicrobiales</taxon>
        <taxon>Vineibacter</taxon>
    </lineage>
</organism>
<dbReference type="GO" id="GO:0016020">
    <property type="term" value="C:membrane"/>
    <property type="evidence" value="ECO:0007669"/>
    <property type="project" value="UniProtKB-SubCell"/>
</dbReference>
<reference evidence="3 4" key="1">
    <citation type="submission" date="2019-06" db="EMBL/GenBank/DDBJ databases">
        <title>New taxonomy in bacterial strain CC-CFT640, isolated from vineyard.</title>
        <authorList>
            <person name="Lin S.-Y."/>
            <person name="Tsai C.-F."/>
            <person name="Young C.-C."/>
        </authorList>
    </citation>
    <scope>NUCLEOTIDE SEQUENCE [LARGE SCALE GENOMIC DNA]</scope>
    <source>
        <strain evidence="3 4">CC-CFT640</strain>
    </source>
</reference>
<evidence type="ECO:0000313" key="4">
    <source>
        <dbReference type="Proteomes" id="UP000321638"/>
    </source>
</evidence>
<dbReference type="AlphaFoldDB" id="A0A5C8PFT7"/>
<protein>
    <submittedName>
        <fullName evidence="3">SPFH domain-containing protein</fullName>
    </submittedName>
</protein>
<keyword evidence="4" id="KW-1185">Reference proteome</keyword>
<dbReference type="Pfam" id="PF01145">
    <property type="entry name" value="Band_7"/>
    <property type="match status" value="1"/>
</dbReference>
<evidence type="ECO:0000313" key="3">
    <source>
        <dbReference type="EMBL" id="TXL72164.1"/>
    </source>
</evidence>
<evidence type="ECO:0000256" key="1">
    <source>
        <dbReference type="ARBA" id="ARBA00004167"/>
    </source>
</evidence>
<dbReference type="OrthoDB" id="3469168at2"/>
<proteinExistence type="predicted"/>
<dbReference type="InterPro" id="IPR001107">
    <property type="entry name" value="Band_7"/>
</dbReference>
<dbReference type="SUPFAM" id="SSF117892">
    <property type="entry name" value="Band 7/SPFH domain"/>
    <property type="match status" value="1"/>
</dbReference>
<evidence type="ECO:0000259" key="2">
    <source>
        <dbReference type="Pfam" id="PF01145"/>
    </source>
</evidence>
<dbReference type="InterPro" id="IPR036013">
    <property type="entry name" value="Band_7/SPFH_dom_sf"/>
</dbReference>
<feature type="domain" description="Band 7" evidence="2">
    <location>
        <begin position="8"/>
        <end position="193"/>
    </location>
</feature>
<comment type="subcellular location">
    <subcellularLocation>
        <location evidence="1">Membrane</location>
        <topology evidence="1">Single-pass membrane protein</topology>
    </subcellularLocation>
</comment>
<accession>A0A5C8PFT7</accession>
<dbReference type="Proteomes" id="UP000321638">
    <property type="component" value="Unassembled WGS sequence"/>
</dbReference>
<dbReference type="EMBL" id="VDUZ01000035">
    <property type="protein sequence ID" value="TXL72164.1"/>
    <property type="molecule type" value="Genomic_DNA"/>
</dbReference>